<name>A0ABY6NRL3_9FLAO</name>
<dbReference type="SUPFAM" id="SSF48317">
    <property type="entry name" value="Acid phosphatase/Vanadium-dependent haloperoxidase"/>
    <property type="match status" value="1"/>
</dbReference>
<reference evidence="4" key="1">
    <citation type="submission" date="2021-02" db="EMBL/GenBank/DDBJ databases">
        <title>Salinimicrobium sp. nov. isolated from seawater in Tongyeong, Republic of Korea.</title>
        <authorList>
            <person name="Lee S.-J."/>
        </authorList>
    </citation>
    <scope>NUCLEOTIDE SEQUENCE</scope>
    <source>
        <strain evidence="4">HN-2-9-2</strain>
    </source>
</reference>
<keyword evidence="5" id="KW-1185">Reference proteome</keyword>
<keyword evidence="2" id="KW-0732">Signal</keyword>
<evidence type="ECO:0000313" key="4">
    <source>
        <dbReference type="EMBL" id="UZH55123.1"/>
    </source>
</evidence>
<evidence type="ECO:0000259" key="3">
    <source>
        <dbReference type="Pfam" id="PF01569"/>
    </source>
</evidence>
<dbReference type="InterPro" id="IPR000326">
    <property type="entry name" value="PAP2/HPO"/>
</dbReference>
<keyword evidence="1" id="KW-0472">Membrane</keyword>
<dbReference type="EMBL" id="CP069620">
    <property type="protein sequence ID" value="UZH55123.1"/>
    <property type="molecule type" value="Genomic_DNA"/>
</dbReference>
<feature type="chain" id="PRO_5047390876" evidence="2">
    <location>
        <begin position="23"/>
        <end position="281"/>
    </location>
</feature>
<dbReference type="Gene3D" id="1.20.144.10">
    <property type="entry name" value="Phosphatidic acid phosphatase type 2/haloperoxidase"/>
    <property type="match status" value="1"/>
</dbReference>
<feature type="signal peptide" evidence="2">
    <location>
        <begin position="1"/>
        <end position="22"/>
    </location>
</feature>
<evidence type="ECO:0000256" key="1">
    <source>
        <dbReference type="SAM" id="Phobius"/>
    </source>
</evidence>
<organism evidence="4 5">
    <name type="scientific">Salinimicrobium tongyeongense</name>
    <dbReference type="NCBI Taxonomy" id="2809707"/>
    <lineage>
        <taxon>Bacteria</taxon>
        <taxon>Pseudomonadati</taxon>
        <taxon>Bacteroidota</taxon>
        <taxon>Flavobacteriia</taxon>
        <taxon>Flavobacteriales</taxon>
        <taxon>Flavobacteriaceae</taxon>
        <taxon>Salinimicrobium</taxon>
    </lineage>
</organism>
<accession>A0ABY6NRL3</accession>
<feature type="domain" description="Phosphatidic acid phosphatase type 2/haloperoxidase" evidence="3">
    <location>
        <begin position="130"/>
        <end position="253"/>
    </location>
</feature>
<gene>
    <name evidence="4" type="ORF">JRG66_14390</name>
</gene>
<evidence type="ECO:0000256" key="2">
    <source>
        <dbReference type="SAM" id="SignalP"/>
    </source>
</evidence>
<dbReference type="Proteomes" id="UP001163981">
    <property type="component" value="Chromosome"/>
</dbReference>
<dbReference type="InterPro" id="IPR036938">
    <property type="entry name" value="PAP2/HPO_sf"/>
</dbReference>
<keyword evidence="1" id="KW-1133">Transmembrane helix</keyword>
<dbReference type="Pfam" id="PF01569">
    <property type="entry name" value="PAP2"/>
    <property type="match status" value="1"/>
</dbReference>
<dbReference type="RefSeq" id="WP_265163467.1">
    <property type="nucleotide sequence ID" value="NZ_CP069620.1"/>
</dbReference>
<protein>
    <submittedName>
        <fullName evidence="4">Phosphatase PAP2 family protein</fullName>
    </submittedName>
</protein>
<keyword evidence="1" id="KW-0812">Transmembrane</keyword>
<feature type="transmembrane region" description="Helical" evidence="1">
    <location>
        <begin position="127"/>
        <end position="148"/>
    </location>
</feature>
<feature type="transmembrane region" description="Helical" evidence="1">
    <location>
        <begin position="97"/>
        <end position="115"/>
    </location>
</feature>
<proteinExistence type="predicted"/>
<sequence length="281" mass="30791">MKKSIVVLILLFCFTFSTYSQSYTNYNNDTSRSPYKISWKLDAPWVGVGLGLNVLGLKLIQDKDDLSLEELNDLSKDDVPGIDRFLAGNYSENADKVSYYPFYGSFAVPVIMMVADKNMRSNAGQISVMFVESMATTGALFTITAGVVDRARPLAYNSSVPEGERREAGAQRSFFAGHTAATASASFFAAKIYHDFYPDSAAKPYVWTAAALVPAWVAYLRAEAGKHFLTDNIVGYAVGAASGILIPELHKKKDRSIDVAPTMGIDIEGNEYQGLSLQYSF</sequence>
<evidence type="ECO:0000313" key="5">
    <source>
        <dbReference type="Proteomes" id="UP001163981"/>
    </source>
</evidence>